<keyword evidence="4" id="KW-1185">Reference proteome</keyword>
<dbReference type="KEGG" id="bcy:Bcer98_2360"/>
<dbReference type="InterPro" id="IPR036390">
    <property type="entry name" value="WH_DNA-bd_sf"/>
</dbReference>
<dbReference type="InterPro" id="IPR011990">
    <property type="entry name" value="TPR-like_helical_dom_sf"/>
</dbReference>
<dbReference type="AlphaFoldDB" id="A7GR47"/>
<dbReference type="GO" id="GO:0003700">
    <property type="term" value="F:DNA-binding transcription factor activity"/>
    <property type="evidence" value="ECO:0007669"/>
    <property type="project" value="InterPro"/>
</dbReference>
<keyword evidence="1" id="KW-0238">DNA-binding</keyword>
<dbReference type="Gene3D" id="1.10.10.10">
    <property type="entry name" value="Winged helix-like DNA-binding domain superfamily/Winged helix DNA-binding domain"/>
    <property type="match status" value="1"/>
</dbReference>
<dbReference type="SMART" id="SM00418">
    <property type="entry name" value="HTH_ARSR"/>
    <property type="match status" value="1"/>
</dbReference>
<dbReference type="SUPFAM" id="SSF46785">
    <property type="entry name" value="Winged helix' DNA-binding domain"/>
    <property type="match status" value="1"/>
</dbReference>
<reference evidence="3 4" key="1">
    <citation type="journal article" date="2008" name="Chem. Biol. Interact.">
        <title>Extending the Bacillus cereus group genomics to putative food-borne pathogens of different toxicity.</title>
        <authorList>
            <person name="Lapidus A."/>
            <person name="Goltsman E."/>
            <person name="Auger S."/>
            <person name="Galleron N."/>
            <person name="Segurens B."/>
            <person name="Dossat C."/>
            <person name="Land M.L."/>
            <person name="Broussolle V."/>
            <person name="Brillard J."/>
            <person name="Guinebretiere M.H."/>
            <person name="Sanchis V."/>
            <person name="Nguen-The C."/>
            <person name="Lereclus D."/>
            <person name="Richardson P."/>
            <person name="Wincker P."/>
            <person name="Weissenbach J."/>
            <person name="Ehrlich S.D."/>
            <person name="Sorokin A."/>
        </authorList>
    </citation>
    <scope>NUCLEOTIDE SEQUENCE [LARGE SCALE GENOMIC DNA]</scope>
    <source>
        <strain evidence="4">DSM 22905 / CIP 110041 / 391-98 / NVH 391-98</strain>
    </source>
</reference>
<proteinExistence type="predicted"/>
<gene>
    <name evidence="3" type="ordered locus">Bcer98_2360</name>
</gene>
<dbReference type="GO" id="GO:0003677">
    <property type="term" value="F:DNA binding"/>
    <property type="evidence" value="ECO:0007669"/>
    <property type="project" value="UniProtKB-KW"/>
</dbReference>
<sequence>MSHLVRIQIVEELMRHKICNVTQLTELLHIPQSTVLQHLSKMKGKILSGLEMYYRIQNFKVCQFGKLFPEILKFLHQNQFTSAREHYNKAEELLNHIPDEIEHGEFYFKLSTFDYKRI</sequence>
<dbReference type="Proteomes" id="UP000002300">
    <property type="component" value="Chromosome"/>
</dbReference>
<dbReference type="InterPro" id="IPR036388">
    <property type="entry name" value="WH-like_DNA-bd_sf"/>
</dbReference>
<dbReference type="OrthoDB" id="2957368at2"/>
<organism evidence="3 4">
    <name type="scientific">Bacillus cytotoxicus (strain DSM 22905 / CIP 110041 / 391-98 / NVH 391-98)</name>
    <dbReference type="NCBI Taxonomy" id="315749"/>
    <lineage>
        <taxon>Bacteria</taxon>
        <taxon>Bacillati</taxon>
        <taxon>Bacillota</taxon>
        <taxon>Bacilli</taxon>
        <taxon>Bacillales</taxon>
        <taxon>Bacillaceae</taxon>
        <taxon>Bacillus</taxon>
        <taxon>Bacillus cereus group</taxon>
    </lineage>
</organism>
<dbReference type="CDD" id="cd00090">
    <property type="entry name" value="HTH_ARSR"/>
    <property type="match status" value="1"/>
</dbReference>
<dbReference type="eggNOG" id="COG0640">
    <property type="taxonomic scope" value="Bacteria"/>
</dbReference>
<evidence type="ECO:0000256" key="1">
    <source>
        <dbReference type="ARBA" id="ARBA00023125"/>
    </source>
</evidence>
<accession>A7GR47</accession>
<dbReference type="InterPro" id="IPR011991">
    <property type="entry name" value="ArsR-like_HTH"/>
</dbReference>
<evidence type="ECO:0000313" key="4">
    <source>
        <dbReference type="Proteomes" id="UP000002300"/>
    </source>
</evidence>
<evidence type="ECO:0000259" key="2">
    <source>
        <dbReference type="SMART" id="SM00418"/>
    </source>
</evidence>
<dbReference type="EMBL" id="CP000764">
    <property type="protein sequence ID" value="ABS22605.1"/>
    <property type="molecule type" value="Genomic_DNA"/>
</dbReference>
<dbReference type="Gene3D" id="1.25.40.10">
    <property type="entry name" value="Tetratricopeptide repeat domain"/>
    <property type="match status" value="1"/>
</dbReference>
<feature type="domain" description="HTH arsR-type" evidence="2">
    <location>
        <begin position="1"/>
        <end position="70"/>
    </location>
</feature>
<dbReference type="HOGENOM" id="CLU_2068356_0_0_9"/>
<dbReference type="InterPro" id="IPR001845">
    <property type="entry name" value="HTH_ArsR_DNA-bd_dom"/>
</dbReference>
<evidence type="ECO:0000313" key="3">
    <source>
        <dbReference type="EMBL" id="ABS22605.1"/>
    </source>
</evidence>
<dbReference type="Pfam" id="PF01022">
    <property type="entry name" value="HTH_5"/>
    <property type="match status" value="1"/>
</dbReference>
<name>A7GR47_BACCN</name>
<protein>
    <submittedName>
        <fullName evidence="3">Regulatory protein ArsR</fullName>
    </submittedName>
</protein>